<accession>A0ABX3IPC7</accession>
<dbReference type="Proteomes" id="UP000189310">
    <property type="component" value="Unassembled WGS sequence"/>
</dbReference>
<sequence>MMLWRLVITLLAGLLFGSGLALSGMLDPARVLGFLDLASGHWDPSLLLVLGGALLVAMPAVQLQRRLARSLLDNQFHLPPISPVDRRLVLGAALFGLGWGLAGLCPGPALAALGLGIAKIYGFVAALVAGMMLHDRGLAGRETAAPKA</sequence>
<feature type="transmembrane region" description="Helical" evidence="1">
    <location>
        <begin position="110"/>
        <end position="133"/>
    </location>
</feature>
<proteinExistence type="predicted"/>
<dbReference type="Pfam" id="PF20398">
    <property type="entry name" value="DUF6691"/>
    <property type="match status" value="1"/>
</dbReference>
<feature type="transmembrane region" description="Helical" evidence="1">
    <location>
        <begin position="84"/>
        <end position="104"/>
    </location>
</feature>
<evidence type="ECO:0000313" key="3">
    <source>
        <dbReference type="Proteomes" id="UP000189310"/>
    </source>
</evidence>
<organism evidence="2 3">
    <name type="scientific">Pseudomonas oryzihabitans</name>
    <dbReference type="NCBI Taxonomy" id="47885"/>
    <lineage>
        <taxon>Bacteria</taxon>
        <taxon>Pseudomonadati</taxon>
        <taxon>Pseudomonadota</taxon>
        <taxon>Gammaproteobacteria</taxon>
        <taxon>Pseudomonadales</taxon>
        <taxon>Pseudomonadaceae</taxon>
        <taxon>Pseudomonas</taxon>
    </lineage>
</organism>
<dbReference type="InterPro" id="IPR046513">
    <property type="entry name" value="DUF6691"/>
</dbReference>
<name>A0ABX3IPC7_9PSED</name>
<protein>
    <recommendedName>
        <fullName evidence="4">YeeE/YedE family protein</fullName>
    </recommendedName>
</protein>
<keyword evidence="1" id="KW-0812">Transmembrane</keyword>
<keyword evidence="3" id="KW-1185">Reference proteome</keyword>
<feature type="transmembrane region" description="Helical" evidence="1">
    <location>
        <begin position="45"/>
        <end position="63"/>
    </location>
</feature>
<keyword evidence="1" id="KW-1133">Transmembrane helix</keyword>
<comment type="caution">
    <text evidence="2">The sequence shown here is derived from an EMBL/GenBank/DDBJ whole genome shotgun (WGS) entry which is preliminary data.</text>
</comment>
<evidence type="ECO:0008006" key="4">
    <source>
        <dbReference type="Google" id="ProtNLM"/>
    </source>
</evidence>
<evidence type="ECO:0000313" key="2">
    <source>
        <dbReference type="EMBL" id="ONN70205.1"/>
    </source>
</evidence>
<reference evidence="2 3" key="1">
    <citation type="submission" date="2017-01" db="EMBL/GenBank/DDBJ databases">
        <title>Pseudomonas psychrotolerans genome sequencing and assembly.</title>
        <authorList>
            <person name="Vyas B."/>
            <person name="Mayilraj S."/>
        </authorList>
    </citation>
    <scope>NUCLEOTIDE SEQUENCE [LARGE SCALE GENOMIC DNA]</scope>
    <source>
        <strain evidence="2 3">SDS18</strain>
    </source>
</reference>
<gene>
    <name evidence="2" type="ORF">BVL52_18265</name>
</gene>
<evidence type="ECO:0000256" key="1">
    <source>
        <dbReference type="SAM" id="Phobius"/>
    </source>
</evidence>
<dbReference type="RefSeq" id="WP_077172658.1">
    <property type="nucleotide sequence ID" value="NZ_MTLN01000008.1"/>
</dbReference>
<dbReference type="EMBL" id="MTLN01000008">
    <property type="protein sequence ID" value="ONN70205.1"/>
    <property type="molecule type" value="Genomic_DNA"/>
</dbReference>
<keyword evidence="1" id="KW-0472">Membrane</keyword>